<evidence type="ECO:0000313" key="2">
    <source>
        <dbReference type="EMBL" id="PZN84713.1"/>
    </source>
</evidence>
<evidence type="ECO:0000313" key="3">
    <source>
        <dbReference type="Proteomes" id="UP000249396"/>
    </source>
</evidence>
<feature type="region of interest" description="Disordered" evidence="1">
    <location>
        <begin position="234"/>
        <end position="262"/>
    </location>
</feature>
<gene>
    <name evidence="2" type="ORF">DM484_02425</name>
</gene>
<reference evidence="2 3" key="1">
    <citation type="journal article" date="2018" name="Aquat. Microb. Ecol.">
        <title>Gammaproteobacterial methanotrophs dominate.</title>
        <authorList>
            <person name="Rissanen A.J."/>
            <person name="Saarenheimo J."/>
            <person name="Tiirola M."/>
            <person name="Peura S."/>
            <person name="Aalto S.L."/>
            <person name="Karvinen A."/>
            <person name="Nykanen H."/>
        </authorList>
    </citation>
    <scope>NUCLEOTIDE SEQUENCE [LARGE SCALE GENOMIC DNA]</scope>
    <source>
        <strain evidence="2">AMbin10</strain>
    </source>
</reference>
<dbReference type="AlphaFoldDB" id="A0A2W4RP30"/>
<protein>
    <submittedName>
        <fullName evidence="2">Uncharacterized protein</fullName>
    </submittedName>
</protein>
<sequence length="659" mass="72725">MAAISSYPISPTHNLLAPVRAPRVRVIAPSADVAKPTSAQLTEASAVIAQTGWLEMLEPLMPHALRRARGKHLGGRKPEMTLKALLTGCLLLAIMERPILIKDVWRLLAFGIDAGSRKHLGLNPKREIIERMVSRAFGLVAATINSSIHAESNAPLFDPENVKKLLGLDPDDLLTGEDHQNFIDQVLGENEIRLDAFIRGGLRATHPTDAEHEGDYALDGSYISSWEAPNRSRRRTTYIDKNGEKQRRSVNPEEMSDPDATWWSKKSGPIASRGRLAGSNDSGLGYLITAVTWVEKDFGPNKRGADIPYLIDHLSVKTANTIGHREGSRVIESMISHHEREDAAAKKCDRVRGDILADREYSNTVAWLKSMHAVGLTPHFMLHKDQTGHTRTLATGPIIVDGIPYSPGMPEVLRLSMGPALFATRDDRSVKAAHNLHRKPYRIRAYGNSRQDDGSLKFYCPASNLAKASINCANKPSSKRGSTTRIQIGTAMPVIVNSPMPAICAQSSVTVPFDEVPFWQPHIPGTPEHQWSINRRNLIESTFSKIKDEATQSVRRGTFRVMGRAKVSMAVLFNAMASNLVEVQRWRLRKAGVRSLDAMREKVARTPRHHTRARIVAANKREEAARARAARVLLEELGAVVNLGTGEILESSSPPTPLP</sequence>
<feature type="compositionally biased region" description="Basic and acidic residues" evidence="1">
    <location>
        <begin position="237"/>
        <end position="251"/>
    </location>
</feature>
<dbReference type="Proteomes" id="UP000249396">
    <property type="component" value="Unassembled WGS sequence"/>
</dbReference>
<accession>A0A2W4RP30</accession>
<comment type="caution">
    <text evidence="2">The sequence shown here is derived from an EMBL/GenBank/DDBJ whole genome shotgun (WGS) entry which is preliminary data.</text>
</comment>
<proteinExistence type="predicted"/>
<evidence type="ECO:0000256" key="1">
    <source>
        <dbReference type="SAM" id="MobiDB-lite"/>
    </source>
</evidence>
<organism evidence="2 3">
    <name type="scientific">Candidatus Methylumidiphilus alinenensis</name>
    <dbReference type="NCBI Taxonomy" id="2202197"/>
    <lineage>
        <taxon>Bacteria</taxon>
        <taxon>Pseudomonadati</taxon>
        <taxon>Pseudomonadota</taxon>
        <taxon>Gammaproteobacteria</taxon>
        <taxon>Methylococcales</taxon>
        <taxon>Candidatus Methylumidiphilus</taxon>
    </lineage>
</organism>
<name>A0A2W4RP30_9GAMM</name>
<dbReference type="EMBL" id="QJPH01000144">
    <property type="protein sequence ID" value="PZN84713.1"/>
    <property type="molecule type" value="Genomic_DNA"/>
</dbReference>